<accession>X0LZ88</accession>
<organism evidence="1">
    <name type="scientific">Fusarium oxysporum f. sp. vasinfectum 25433</name>
    <dbReference type="NCBI Taxonomy" id="1089449"/>
    <lineage>
        <taxon>Eukaryota</taxon>
        <taxon>Fungi</taxon>
        <taxon>Dikarya</taxon>
        <taxon>Ascomycota</taxon>
        <taxon>Pezizomycotina</taxon>
        <taxon>Sordariomycetes</taxon>
        <taxon>Hypocreomycetidae</taxon>
        <taxon>Hypocreales</taxon>
        <taxon>Nectriaceae</taxon>
        <taxon>Fusarium</taxon>
        <taxon>Fusarium oxysporum species complex</taxon>
    </lineage>
</organism>
<dbReference type="HOGENOM" id="CLU_2740098_0_0_1"/>
<protein>
    <submittedName>
        <fullName evidence="1">Uncharacterized protein</fullName>
    </submittedName>
</protein>
<reference evidence="1" key="1">
    <citation type="submission" date="2011-11" db="EMBL/GenBank/DDBJ databases">
        <title>The Genome Sequence of Fusarium oxysporum Cotton.</title>
        <authorList>
            <consortium name="The Broad Institute Genome Sequencing Platform"/>
            <person name="Ma L.-J."/>
            <person name="Gale L.R."/>
            <person name="Schwartz D.C."/>
            <person name="Zhou S."/>
            <person name="Corby-Kistler H."/>
            <person name="Young S.K."/>
            <person name="Zeng Q."/>
            <person name="Gargeya S."/>
            <person name="Fitzgerald M."/>
            <person name="Haas B."/>
            <person name="Abouelleil A."/>
            <person name="Alvarado L."/>
            <person name="Arachchi H.M."/>
            <person name="Berlin A."/>
            <person name="Brown A."/>
            <person name="Chapman S.B."/>
            <person name="Chen Z."/>
            <person name="Dunbar C."/>
            <person name="Freedman E."/>
            <person name="Gearin G."/>
            <person name="Goldberg J."/>
            <person name="Griggs A."/>
            <person name="Gujja S."/>
            <person name="Heiman D."/>
            <person name="Howarth C."/>
            <person name="Larson L."/>
            <person name="Lui A."/>
            <person name="MacDonald P.J.P."/>
            <person name="Montmayeur A."/>
            <person name="Murphy C."/>
            <person name="Neiman D."/>
            <person name="Pearson M."/>
            <person name="Priest M."/>
            <person name="Roberts A."/>
            <person name="Saif S."/>
            <person name="Shea T."/>
            <person name="Shenoy N."/>
            <person name="Sisk P."/>
            <person name="Stolte C."/>
            <person name="Sykes S."/>
            <person name="Wortman J."/>
            <person name="Nusbaum C."/>
            <person name="Birren B."/>
        </authorList>
    </citation>
    <scope>NUCLEOTIDE SEQUENCE [LARGE SCALE GENOMIC DNA]</scope>
    <source>
        <strain evidence="1">25433</strain>
    </source>
</reference>
<proteinExistence type="predicted"/>
<name>X0LZ88_FUSOX</name>
<evidence type="ECO:0000313" key="1">
    <source>
        <dbReference type="EMBL" id="EXM13780.1"/>
    </source>
</evidence>
<dbReference type="EMBL" id="KK035261">
    <property type="protein sequence ID" value="EXM13780.1"/>
    <property type="molecule type" value="Genomic_DNA"/>
</dbReference>
<gene>
    <name evidence="1" type="ORF">FOTG_17782</name>
</gene>
<dbReference type="Proteomes" id="UP000030701">
    <property type="component" value="Unassembled WGS sequence"/>
</dbReference>
<reference evidence="1" key="2">
    <citation type="submission" date="2014-03" db="EMBL/GenBank/DDBJ databases">
        <title>The Genome Annotation of Fusarium oxysporum Cotton.</title>
        <authorList>
            <consortium name="The Broad Institute Genomics Platform"/>
            <person name="Ma L.-J."/>
            <person name="Corby-Kistler H."/>
            <person name="Broz K."/>
            <person name="Gale L.R."/>
            <person name="Jonkers W."/>
            <person name="O'Donnell K."/>
            <person name="Ploetz R."/>
            <person name="Steinberg C."/>
            <person name="Schwartz D.C."/>
            <person name="VanEtten H."/>
            <person name="Zhou S."/>
            <person name="Young S.K."/>
            <person name="Zeng Q."/>
            <person name="Gargeya S."/>
            <person name="Fitzgerald M."/>
            <person name="Abouelleil A."/>
            <person name="Alvarado L."/>
            <person name="Chapman S.B."/>
            <person name="Gainer-Dewar J."/>
            <person name="Goldberg J."/>
            <person name="Griggs A."/>
            <person name="Gujja S."/>
            <person name="Hansen M."/>
            <person name="Howarth C."/>
            <person name="Imamovic A."/>
            <person name="Ireland A."/>
            <person name="Larimer J."/>
            <person name="McCowan C."/>
            <person name="Murphy C."/>
            <person name="Pearson M."/>
            <person name="Poon T.W."/>
            <person name="Priest M."/>
            <person name="Roberts A."/>
            <person name="Saif S."/>
            <person name="Shea T."/>
            <person name="Sykes S."/>
            <person name="Wortman J."/>
            <person name="Nusbaum C."/>
            <person name="Birren B."/>
        </authorList>
    </citation>
    <scope>NUCLEOTIDE SEQUENCE</scope>
    <source>
        <strain evidence="1">25433</strain>
    </source>
</reference>
<dbReference type="AlphaFoldDB" id="X0LZ88"/>
<sequence>MASRAFDILGSAPLRFSARPTSAALAAVRSTTGPRILPHWMRPLDTNRWVKTSSVLAALGSSPARGFPKDA</sequence>